<evidence type="ECO:0000313" key="1">
    <source>
        <dbReference type="EMBL" id="XDJ14656.1"/>
    </source>
</evidence>
<protein>
    <submittedName>
        <fullName evidence="1">Uncharacterized protein</fullName>
    </submittedName>
</protein>
<organism evidence="1">
    <name type="scientific">Pseudomonas phage RVTF4</name>
    <dbReference type="NCBI Taxonomy" id="3236931"/>
    <lineage>
        <taxon>Viruses</taxon>
    </lineage>
</organism>
<proteinExistence type="predicted"/>
<dbReference type="EMBL" id="PQ015378">
    <property type="protein sequence ID" value="XDJ14656.1"/>
    <property type="molecule type" value="Genomic_DNA"/>
</dbReference>
<reference evidence="1" key="1">
    <citation type="submission" date="2024-07" db="EMBL/GenBank/DDBJ databases">
        <authorList>
            <person name="Bringhurst R.M."/>
            <person name="Homer T.E."/>
        </authorList>
    </citation>
    <scope>NUCLEOTIDE SEQUENCE</scope>
</reference>
<name>A0AB39CCS8_9VIRU</name>
<accession>A0AB39CCS8</accession>
<sequence length="199" mass="21831">MTDIKLTQCDVDSWILSNETLLKLVESQNVDLSVYDYPTRIATGKGANIVAGEILAEVKKKLGDATFQEVLRAATESNPGVLRLGAEAANRFIEENGLKRGDFTMHHTNPASEGKFIPRKDHDVVVVGGGPSLKNYIFDDAVTRMYPHVAVPLNIEPRAQWPAKAEEANFVSKPMLALLSRAVPNIKKKPVDPTEPQQG</sequence>